<feature type="binding site" evidence="14">
    <location>
        <position position="392"/>
    </location>
    <ligand>
        <name>Zn(2+)</name>
        <dbReference type="ChEBI" id="CHEBI:29105"/>
        <note>catalytic</note>
    </ligand>
</feature>
<dbReference type="InterPro" id="IPR003593">
    <property type="entry name" value="AAA+_ATPase"/>
</dbReference>
<evidence type="ECO:0000313" key="18">
    <source>
        <dbReference type="Proteomes" id="UP000230903"/>
    </source>
</evidence>
<feature type="domain" description="AAA+ ATPase" evidence="16">
    <location>
        <begin position="162"/>
        <end position="301"/>
    </location>
</feature>
<dbReference type="Gene3D" id="1.10.8.60">
    <property type="match status" value="1"/>
</dbReference>
<keyword evidence="7 14" id="KW-0378">Hydrolase</keyword>
<feature type="binding site" evidence="14">
    <location>
        <position position="396"/>
    </location>
    <ligand>
        <name>Zn(2+)</name>
        <dbReference type="ChEBI" id="CHEBI:29105"/>
        <note>catalytic</note>
    </ligand>
</feature>
<evidence type="ECO:0000256" key="2">
    <source>
        <dbReference type="ARBA" id="ARBA00010044"/>
    </source>
</evidence>
<dbReference type="Gene3D" id="1.20.58.760">
    <property type="entry name" value="Peptidase M41"/>
    <property type="match status" value="1"/>
</dbReference>
<dbReference type="FunFam" id="3.40.50.300:FF:000001">
    <property type="entry name" value="ATP-dependent zinc metalloprotease FtsH"/>
    <property type="match status" value="1"/>
</dbReference>
<dbReference type="InterPro" id="IPR003960">
    <property type="entry name" value="ATPase_AAA_CS"/>
</dbReference>
<evidence type="ECO:0000256" key="5">
    <source>
        <dbReference type="ARBA" id="ARBA00022723"/>
    </source>
</evidence>
<dbReference type="EMBL" id="PFBC01000039">
    <property type="protein sequence ID" value="PIR87833.1"/>
    <property type="molecule type" value="Genomic_DNA"/>
</dbReference>
<comment type="caution">
    <text evidence="17">The sequence shown here is derived from an EMBL/GenBank/DDBJ whole genome shotgun (WGS) entry which is preliminary data.</text>
</comment>
<evidence type="ECO:0000256" key="8">
    <source>
        <dbReference type="ARBA" id="ARBA00022833"/>
    </source>
</evidence>
<dbReference type="HAMAP" id="MF_01458">
    <property type="entry name" value="FtsH"/>
    <property type="match status" value="1"/>
</dbReference>
<organism evidence="17 18">
    <name type="scientific">Candidatus Harrisonbacteria bacterium CG10_big_fil_rev_8_21_14_0_10_45_28</name>
    <dbReference type="NCBI Taxonomy" id="1974586"/>
    <lineage>
        <taxon>Bacteria</taxon>
        <taxon>Candidatus Harrisoniibacteriota</taxon>
    </lineage>
</organism>
<evidence type="ECO:0000256" key="15">
    <source>
        <dbReference type="RuleBase" id="RU003651"/>
    </source>
</evidence>
<dbReference type="Gene3D" id="3.40.50.300">
    <property type="entry name" value="P-loop containing nucleotide triphosphate hydrolases"/>
    <property type="match status" value="1"/>
</dbReference>
<keyword evidence="6 14" id="KW-0547">Nucleotide-binding</keyword>
<dbReference type="FunFam" id="1.20.58.760:FF:000001">
    <property type="entry name" value="ATP-dependent zinc metalloprotease FtsH"/>
    <property type="match status" value="1"/>
</dbReference>
<dbReference type="InterPro" id="IPR041569">
    <property type="entry name" value="AAA_lid_3"/>
</dbReference>
<dbReference type="PANTHER" id="PTHR23076:SF97">
    <property type="entry name" value="ATP-DEPENDENT ZINC METALLOPROTEASE YME1L1"/>
    <property type="match status" value="1"/>
</dbReference>
<evidence type="ECO:0000256" key="1">
    <source>
        <dbReference type="ARBA" id="ARBA00004370"/>
    </source>
</evidence>
<keyword evidence="12 14" id="KW-0472">Membrane</keyword>
<keyword evidence="11 14" id="KW-0482">Metalloprotease</keyword>
<comment type="similarity">
    <text evidence="13 14">In the central section; belongs to the AAA ATPase family.</text>
</comment>
<comment type="cofactor">
    <cofactor evidence="14">
        <name>Zn(2+)</name>
        <dbReference type="ChEBI" id="CHEBI:29105"/>
    </cofactor>
    <text evidence="14">Binds 1 zinc ion per subunit.</text>
</comment>
<feature type="active site" evidence="14">
    <location>
        <position position="393"/>
    </location>
</feature>
<dbReference type="CDD" id="cd19501">
    <property type="entry name" value="RecA-like_FtsH"/>
    <property type="match status" value="1"/>
</dbReference>
<gene>
    <name evidence="14" type="primary">ftsH</name>
    <name evidence="17" type="ORF">COU10_02515</name>
</gene>
<dbReference type="PROSITE" id="PS00674">
    <property type="entry name" value="AAA"/>
    <property type="match status" value="1"/>
</dbReference>
<evidence type="ECO:0000256" key="11">
    <source>
        <dbReference type="ARBA" id="ARBA00023049"/>
    </source>
</evidence>
<dbReference type="NCBIfam" id="TIGR01241">
    <property type="entry name" value="FtsH_fam"/>
    <property type="match status" value="1"/>
</dbReference>
<comment type="similarity">
    <text evidence="2 14">In the C-terminal section; belongs to the peptidase M41 family.</text>
</comment>
<keyword evidence="14" id="KW-1003">Cell membrane</keyword>
<comment type="caution">
    <text evidence="14">Lacks conserved residue(s) required for the propagation of feature annotation.</text>
</comment>
<reference evidence="18" key="1">
    <citation type="submission" date="2017-09" db="EMBL/GenBank/DDBJ databases">
        <title>Depth-based differentiation of microbial function through sediment-hosted aquifers and enrichment of novel symbionts in the deep terrestrial subsurface.</title>
        <authorList>
            <person name="Probst A.J."/>
            <person name="Ladd B."/>
            <person name="Jarett J.K."/>
            <person name="Geller-Mcgrath D.E."/>
            <person name="Sieber C.M.K."/>
            <person name="Emerson J.B."/>
            <person name="Anantharaman K."/>
            <person name="Thomas B.C."/>
            <person name="Malmstrom R."/>
            <person name="Stieglmeier M."/>
            <person name="Klingl A."/>
            <person name="Woyke T."/>
            <person name="Ryan C.M."/>
            <person name="Banfield J.F."/>
        </authorList>
    </citation>
    <scope>NUCLEOTIDE SEQUENCE [LARGE SCALE GENOMIC DNA]</scope>
</reference>
<dbReference type="AlphaFoldDB" id="A0A2H0UN66"/>
<dbReference type="GO" id="GO:0051301">
    <property type="term" value="P:cell division"/>
    <property type="evidence" value="ECO:0007669"/>
    <property type="project" value="UniProtKB-KW"/>
</dbReference>
<evidence type="ECO:0000256" key="6">
    <source>
        <dbReference type="ARBA" id="ARBA00022741"/>
    </source>
</evidence>
<dbReference type="InterPro" id="IPR005936">
    <property type="entry name" value="FtsH"/>
</dbReference>
<dbReference type="SUPFAM" id="SSF140990">
    <property type="entry name" value="FtsH protease domain-like"/>
    <property type="match status" value="1"/>
</dbReference>
<comment type="subcellular location">
    <subcellularLocation>
        <location evidence="14">Cell membrane</location>
        <topology evidence="14">Multi-pass membrane protein</topology>
        <orientation evidence="14">Cytoplasmic side</orientation>
    </subcellularLocation>
    <subcellularLocation>
        <location evidence="1">Membrane</location>
    </subcellularLocation>
</comment>
<evidence type="ECO:0000256" key="12">
    <source>
        <dbReference type="ARBA" id="ARBA00023136"/>
    </source>
</evidence>
<evidence type="ECO:0000256" key="7">
    <source>
        <dbReference type="ARBA" id="ARBA00022801"/>
    </source>
</evidence>
<dbReference type="SMART" id="SM00382">
    <property type="entry name" value="AAA"/>
    <property type="match status" value="1"/>
</dbReference>
<keyword evidence="10 14" id="KW-1133">Transmembrane helix</keyword>
<evidence type="ECO:0000256" key="13">
    <source>
        <dbReference type="ARBA" id="ARBA00061570"/>
    </source>
</evidence>
<evidence type="ECO:0000256" key="9">
    <source>
        <dbReference type="ARBA" id="ARBA00022840"/>
    </source>
</evidence>
<evidence type="ECO:0000256" key="14">
    <source>
        <dbReference type="HAMAP-Rule" id="MF_01458"/>
    </source>
</evidence>
<comment type="subunit">
    <text evidence="14">Homohexamer.</text>
</comment>
<keyword evidence="9 14" id="KW-0067">ATP-binding</keyword>
<dbReference type="GO" id="GO:0006508">
    <property type="term" value="P:proteolysis"/>
    <property type="evidence" value="ECO:0007669"/>
    <property type="project" value="UniProtKB-KW"/>
</dbReference>
<keyword evidence="5 14" id="KW-0479">Metal-binding</keyword>
<dbReference type="Pfam" id="PF17862">
    <property type="entry name" value="AAA_lid_3"/>
    <property type="match status" value="1"/>
</dbReference>
<dbReference type="InterPro" id="IPR003959">
    <property type="entry name" value="ATPase_AAA_core"/>
</dbReference>
<evidence type="ECO:0000313" key="17">
    <source>
        <dbReference type="EMBL" id="PIR87833.1"/>
    </source>
</evidence>
<feature type="transmembrane region" description="Helical" evidence="14">
    <location>
        <begin position="74"/>
        <end position="97"/>
    </location>
</feature>
<protein>
    <recommendedName>
        <fullName evidence="14">ATP-dependent zinc metalloprotease FtsH</fullName>
        <ecNumber evidence="14">3.4.24.-</ecNumber>
    </recommendedName>
</protein>
<dbReference type="InterPro" id="IPR037219">
    <property type="entry name" value="Peptidase_M41-like"/>
</dbReference>
<dbReference type="GO" id="GO:0005524">
    <property type="term" value="F:ATP binding"/>
    <property type="evidence" value="ECO:0007669"/>
    <property type="project" value="UniProtKB-UniRule"/>
</dbReference>
<dbReference type="GO" id="GO:0004222">
    <property type="term" value="F:metalloendopeptidase activity"/>
    <property type="evidence" value="ECO:0007669"/>
    <property type="project" value="InterPro"/>
</dbReference>
<dbReference type="GO" id="GO:0004176">
    <property type="term" value="F:ATP-dependent peptidase activity"/>
    <property type="evidence" value="ECO:0007669"/>
    <property type="project" value="InterPro"/>
</dbReference>
<dbReference type="Pfam" id="PF01434">
    <property type="entry name" value="Peptidase_M41"/>
    <property type="match status" value="1"/>
</dbReference>
<dbReference type="Pfam" id="PF00004">
    <property type="entry name" value="AAA"/>
    <property type="match status" value="1"/>
</dbReference>
<keyword evidence="17" id="KW-0131">Cell cycle</keyword>
<keyword evidence="4 14" id="KW-0812">Transmembrane</keyword>
<name>A0A2H0UN66_9BACT</name>
<comment type="similarity">
    <text evidence="15">Belongs to the AAA ATPase family.</text>
</comment>
<dbReference type="GO" id="GO:0030163">
    <property type="term" value="P:protein catabolic process"/>
    <property type="evidence" value="ECO:0007669"/>
    <property type="project" value="UniProtKB-UniRule"/>
</dbReference>
<evidence type="ECO:0000259" key="16">
    <source>
        <dbReference type="SMART" id="SM00382"/>
    </source>
</evidence>
<evidence type="ECO:0000256" key="3">
    <source>
        <dbReference type="ARBA" id="ARBA00022670"/>
    </source>
</evidence>
<dbReference type="InterPro" id="IPR000642">
    <property type="entry name" value="Peptidase_M41"/>
</dbReference>
<dbReference type="InterPro" id="IPR027417">
    <property type="entry name" value="P-loop_NTPase"/>
</dbReference>
<sequence>MGISELAQKINSQQIEKIAINGDILEITQKDGVVATTKKEADTSLTETLRNYGVDPIALQGVNLEIQEESGFQFWAGILVPSLLPLIILIGFFWFLFRGAKGGQSQVMNFGKSNLKLSAPGVGSEKVTFKDVAGLKEIKQELLEVVDFLKNPKKFLDMGAKIPRGVLLMGAPGSGKTLLARAIAGESGVPFFYISASEFVEMFVGVGASRIRDAFATAKKHAPSILFVDEIDAVGRQRGAGMGGGHDEREQTLNQILVEMDGFDRENRVIVLAATNRPDILDTALLRAGRFDRQVVLDLPDIGEREAILKIHARNKPIEKDVEMRRVAVRTPGFSGADLENLLNEAAITAARHNKKIISQNDLFEAIEKVLLGPEKRSRIISDREKKITAYHEAGHALIATSLKDADPVHKISIIARGRAGGYTMKLPLEENRLKAKDQFLAELATLMGGYASEEVVFKEVTTGASNDLKEASSLSRRLVTKYGMSDKLGPVSFGDGEHIFLGRELTQEKPYSERVAAEIDGEVSVFIKQAYVLAKKIITSRRKVLDAIANALLEVETLEQGEFDKIIKPFNLEPLAVSAK</sequence>
<dbReference type="GO" id="GO:0016887">
    <property type="term" value="F:ATP hydrolysis activity"/>
    <property type="evidence" value="ECO:0007669"/>
    <property type="project" value="UniProtKB-UniRule"/>
</dbReference>
<dbReference type="GO" id="GO:0005886">
    <property type="term" value="C:plasma membrane"/>
    <property type="evidence" value="ECO:0007669"/>
    <property type="project" value="UniProtKB-SubCell"/>
</dbReference>
<proteinExistence type="inferred from homology"/>
<accession>A0A2H0UN66</accession>
<feature type="binding site" evidence="14">
    <location>
        <begin position="170"/>
        <end position="177"/>
    </location>
    <ligand>
        <name>ATP</name>
        <dbReference type="ChEBI" id="CHEBI:30616"/>
    </ligand>
</feature>
<keyword evidence="17" id="KW-0132">Cell division</keyword>
<dbReference type="PANTHER" id="PTHR23076">
    <property type="entry name" value="METALLOPROTEASE M41 FTSH"/>
    <property type="match status" value="1"/>
</dbReference>
<evidence type="ECO:0000256" key="4">
    <source>
        <dbReference type="ARBA" id="ARBA00022692"/>
    </source>
</evidence>
<dbReference type="Proteomes" id="UP000230903">
    <property type="component" value="Unassembled WGS sequence"/>
</dbReference>
<feature type="binding site" evidence="14">
    <location>
        <position position="468"/>
    </location>
    <ligand>
        <name>Zn(2+)</name>
        <dbReference type="ChEBI" id="CHEBI:29105"/>
        <note>catalytic</note>
    </ligand>
</feature>
<dbReference type="GO" id="GO:0008270">
    <property type="term" value="F:zinc ion binding"/>
    <property type="evidence" value="ECO:0007669"/>
    <property type="project" value="UniProtKB-UniRule"/>
</dbReference>
<keyword evidence="8 14" id="KW-0862">Zinc</keyword>
<evidence type="ECO:0000256" key="10">
    <source>
        <dbReference type="ARBA" id="ARBA00022989"/>
    </source>
</evidence>
<comment type="function">
    <text evidence="14">Acts as a processive, ATP-dependent zinc metallopeptidase for both cytoplasmic and membrane proteins. Plays a role in the quality control of integral membrane proteins.</text>
</comment>
<keyword evidence="3 14" id="KW-0645">Protease</keyword>
<dbReference type="FunFam" id="1.10.8.60:FF:000001">
    <property type="entry name" value="ATP-dependent zinc metalloprotease FtsH"/>
    <property type="match status" value="1"/>
</dbReference>
<dbReference type="SUPFAM" id="SSF52540">
    <property type="entry name" value="P-loop containing nucleoside triphosphate hydrolases"/>
    <property type="match status" value="1"/>
</dbReference>
<dbReference type="EC" id="3.4.24.-" evidence="14"/>